<dbReference type="PANTHER" id="PTHR47894">
    <property type="entry name" value="HTH-TYPE TRANSCRIPTIONAL REGULATOR GADX"/>
    <property type="match status" value="1"/>
</dbReference>
<dbReference type="GeneID" id="94233114"/>
<proteinExistence type="predicted"/>
<dbReference type="InterPro" id="IPR032687">
    <property type="entry name" value="AraC-type_N"/>
</dbReference>
<dbReference type="GO" id="GO:0003700">
    <property type="term" value="F:DNA-binding transcription factor activity"/>
    <property type="evidence" value="ECO:0007669"/>
    <property type="project" value="InterPro"/>
</dbReference>
<name>A0A1C3IMZ2_9VIBR</name>
<feature type="domain" description="HTH araC/xylS-type" evidence="4">
    <location>
        <begin position="245"/>
        <end position="342"/>
    </location>
</feature>
<dbReference type="PANTHER" id="PTHR47894:SF1">
    <property type="entry name" value="HTH-TYPE TRANSCRIPTIONAL REGULATOR VQSM"/>
    <property type="match status" value="1"/>
</dbReference>
<dbReference type="Gene3D" id="1.10.10.60">
    <property type="entry name" value="Homeodomain-like"/>
    <property type="match status" value="1"/>
</dbReference>
<dbReference type="EMBL" id="FLQP01000017">
    <property type="protein sequence ID" value="SBS62786.1"/>
    <property type="molecule type" value="Genomic_DNA"/>
</dbReference>
<accession>A0A1C3IMZ2</accession>
<dbReference type="GO" id="GO:0000976">
    <property type="term" value="F:transcription cis-regulatory region binding"/>
    <property type="evidence" value="ECO:0007669"/>
    <property type="project" value="TreeGrafter"/>
</dbReference>
<evidence type="ECO:0000256" key="2">
    <source>
        <dbReference type="ARBA" id="ARBA00023125"/>
    </source>
</evidence>
<dbReference type="Proteomes" id="UP000092876">
    <property type="component" value="Unassembled WGS sequence"/>
</dbReference>
<keyword evidence="1" id="KW-0805">Transcription regulation</keyword>
<evidence type="ECO:0000313" key="5">
    <source>
        <dbReference type="EMBL" id="SBS62786.1"/>
    </source>
</evidence>
<evidence type="ECO:0000259" key="4">
    <source>
        <dbReference type="PROSITE" id="PS01124"/>
    </source>
</evidence>
<dbReference type="GO" id="GO:0005829">
    <property type="term" value="C:cytosol"/>
    <property type="evidence" value="ECO:0007669"/>
    <property type="project" value="TreeGrafter"/>
</dbReference>
<evidence type="ECO:0000256" key="1">
    <source>
        <dbReference type="ARBA" id="ARBA00023015"/>
    </source>
</evidence>
<evidence type="ECO:0000256" key="3">
    <source>
        <dbReference type="ARBA" id="ARBA00023163"/>
    </source>
</evidence>
<sequence>MDIIAEYKPTGHRHQLGTLDIALLLNTLEQRGLDIERLLNDVGLPNMDWRDPNGKLTYADKLSLFSAANQSFPHDGLGLWLGKHASLSHFGVLGYALSTSQNVGEAIKSGFKYLRLNGPIFSVKLFLDSEQAVIQIENTLEVGDLLPFCSEYFLSSIVSLFKELTGHELDIHTLALPYARTNYAKLYYDRFQCPVVFEQRHCELRFDASVLSQTLLTHDAATLKRYLASCQSIVETLDSEHLLTNQIKTIFYQTAGSFPTIEQLADEFGCSSRTLRRELLTYDSSYQILLTEVRVELAKELLLGTTMSIDDIGERLGYSDPANFRRAFKGWLNKTPAQFRGRLSASG</sequence>
<gene>
    <name evidence="5" type="primary">virS_1</name>
    <name evidence="5" type="ORF">VAT7223_01333</name>
</gene>
<dbReference type="SMART" id="SM00342">
    <property type="entry name" value="HTH_ARAC"/>
    <property type="match status" value="1"/>
</dbReference>
<protein>
    <submittedName>
        <fullName evidence="5">HTH-type transcriptional regulator VirS</fullName>
    </submittedName>
</protein>
<evidence type="ECO:0000313" key="6">
    <source>
        <dbReference type="Proteomes" id="UP000092876"/>
    </source>
</evidence>
<dbReference type="AlphaFoldDB" id="A0A1C3IMZ2"/>
<dbReference type="RefSeq" id="WP_065678665.1">
    <property type="nucleotide sequence ID" value="NZ_AP025460.1"/>
</dbReference>
<dbReference type="Pfam" id="PF12625">
    <property type="entry name" value="Arabinose_bd"/>
    <property type="match status" value="1"/>
</dbReference>
<dbReference type="SUPFAM" id="SSF46689">
    <property type="entry name" value="Homeodomain-like"/>
    <property type="match status" value="1"/>
</dbReference>
<dbReference type="InterPro" id="IPR009057">
    <property type="entry name" value="Homeodomain-like_sf"/>
</dbReference>
<organism evidence="5 6">
    <name type="scientific">Vibrio atlanticus</name>
    <dbReference type="NCBI Taxonomy" id="693153"/>
    <lineage>
        <taxon>Bacteria</taxon>
        <taxon>Pseudomonadati</taxon>
        <taxon>Pseudomonadota</taxon>
        <taxon>Gammaproteobacteria</taxon>
        <taxon>Vibrionales</taxon>
        <taxon>Vibrionaceae</taxon>
        <taxon>Vibrio</taxon>
    </lineage>
</organism>
<dbReference type="InterPro" id="IPR018060">
    <property type="entry name" value="HTH_AraC"/>
</dbReference>
<reference evidence="6" key="1">
    <citation type="submission" date="2016-06" db="EMBL/GenBank/DDBJ databases">
        <authorList>
            <person name="Rodrigo-Torres Lidia"/>
            <person name="Arahal R.David."/>
        </authorList>
    </citation>
    <scope>NUCLEOTIDE SEQUENCE [LARGE SCALE GENOMIC DNA]</scope>
    <source>
        <strain evidence="6">CECT 7223</strain>
    </source>
</reference>
<keyword evidence="3" id="KW-0804">Transcription</keyword>
<dbReference type="Pfam" id="PF12833">
    <property type="entry name" value="HTH_18"/>
    <property type="match status" value="1"/>
</dbReference>
<keyword evidence="2" id="KW-0238">DNA-binding</keyword>
<dbReference type="PROSITE" id="PS01124">
    <property type="entry name" value="HTH_ARAC_FAMILY_2"/>
    <property type="match status" value="1"/>
</dbReference>